<dbReference type="Pfam" id="PF21277">
    <property type="entry name" value="T6SS_VgrG3-like_C"/>
    <property type="match status" value="1"/>
</dbReference>
<evidence type="ECO:0000256" key="1">
    <source>
        <dbReference type="SAM" id="MobiDB-lite"/>
    </source>
</evidence>
<proteinExistence type="predicted"/>
<evidence type="ECO:0000259" key="2">
    <source>
        <dbReference type="Pfam" id="PF21277"/>
    </source>
</evidence>
<dbReference type="RefSeq" id="WP_413779289.1">
    <property type="nucleotide sequence ID" value="NZ_JAUOZS010000001.1"/>
</dbReference>
<feature type="region of interest" description="Disordered" evidence="1">
    <location>
        <begin position="98"/>
        <end position="124"/>
    </location>
</feature>
<name>A0ABU3NVA6_9FIRM</name>
<organism evidence="3 4">
    <name type="scientific">Anaeroselena agilis</name>
    <dbReference type="NCBI Taxonomy" id="3063788"/>
    <lineage>
        <taxon>Bacteria</taxon>
        <taxon>Bacillati</taxon>
        <taxon>Bacillota</taxon>
        <taxon>Negativicutes</taxon>
        <taxon>Acetonemataceae</taxon>
        <taxon>Anaeroselena</taxon>
    </lineage>
</organism>
<comment type="caution">
    <text evidence="3">The sequence shown here is derived from an EMBL/GenBank/DDBJ whole genome shotgun (WGS) entry which is preliminary data.</text>
</comment>
<evidence type="ECO:0000313" key="4">
    <source>
        <dbReference type="Proteomes" id="UP001254848"/>
    </source>
</evidence>
<feature type="compositionally biased region" description="Low complexity" evidence="1">
    <location>
        <begin position="216"/>
        <end position="231"/>
    </location>
</feature>
<dbReference type="Proteomes" id="UP001254848">
    <property type="component" value="Unassembled WGS sequence"/>
</dbReference>
<sequence>MNARNREDEYLRRMKALGYEPSLNGMDDEDIEWELAKMEEGGRRREAEWRQPLRTVYRPVDPGLRARILRMFGQPYDESAIPKGQEYYLNGWDNGEDEEEWPRMRPEPRVSAPPGGWKMKPDLQGITYDPETRTITTNENGGFEIKGSKVPGQSPLWKSIGDIFSPSRGGAYRPLSYTAGGNDVNTGGRGTNTAAANPYAGGYADGGAYGDMTLPGGNANNQGQGTNTDQNRPPQIAGGEHLGYLSANGESSGNPGVVSGGQGDPGGKSYGAFQFSSKNNVPTEFVTWLAANNPDVHTRLQRAYNADGKDYGPAFDAEWQKIAAENPDAFLNLQYAFTKQKYYDPAVAAIKKETGFDFDGKSYALKNVLWSRAVHHGAKGAVDVVKNAFKYVDLNNEDPEEIIKAIYRESGSTESKTGPYITEEAIRSFFSPEEAEERLNFARKHNLIGKPLKYLGASIDQLLGVWTRLNIDEPQAALELQRKHK</sequence>
<dbReference type="InterPro" id="IPR049073">
    <property type="entry name" value="T6SS_VgrG3-like_C"/>
</dbReference>
<feature type="domain" description="Type VI secretion system spike protein VgrG3-like C-terminal" evidence="2">
    <location>
        <begin position="242"/>
        <end position="410"/>
    </location>
</feature>
<evidence type="ECO:0000313" key="3">
    <source>
        <dbReference type="EMBL" id="MDT8900754.1"/>
    </source>
</evidence>
<gene>
    <name evidence="3" type="ORF">Q4T40_05815</name>
</gene>
<keyword evidence="4" id="KW-1185">Reference proteome</keyword>
<accession>A0ABU3NVA6</accession>
<feature type="region of interest" description="Disordered" evidence="1">
    <location>
        <begin position="213"/>
        <end position="265"/>
    </location>
</feature>
<dbReference type="EMBL" id="JAUOZS010000001">
    <property type="protein sequence ID" value="MDT8900754.1"/>
    <property type="molecule type" value="Genomic_DNA"/>
</dbReference>
<reference evidence="3 4" key="1">
    <citation type="submission" date="2023-07" db="EMBL/GenBank/DDBJ databases">
        <title>The novel representative of Negativicutes class, Anaeroselena agilis gen. nov. sp. nov.</title>
        <authorList>
            <person name="Prokofeva M.I."/>
            <person name="Elcheninov A.G."/>
            <person name="Klyukina A."/>
            <person name="Kublanov I.V."/>
            <person name="Frolov E.N."/>
            <person name="Podosokorskaya O.A."/>
        </authorList>
    </citation>
    <scope>NUCLEOTIDE SEQUENCE [LARGE SCALE GENOMIC DNA]</scope>
    <source>
        <strain evidence="3 4">4137-cl</strain>
    </source>
</reference>
<protein>
    <recommendedName>
        <fullName evidence="2">Type VI secretion system spike protein VgrG3-like C-terminal domain-containing protein</fullName>
    </recommendedName>
</protein>